<dbReference type="AlphaFoldDB" id="A0A227KQN1"/>
<dbReference type="Proteomes" id="UP000214610">
    <property type="component" value="Unassembled WGS sequence"/>
</dbReference>
<name>A0A227KQN1_9BURK</name>
<evidence type="ECO:0000313" key="1">
    <source>
        <dbReference type="EMBL" id="OXE50846.1"/>
    </source>
</evidence>
<reference evidence="2" key="1">
    <citation type="submission" date="2017-05" db="EMBL/GenBank/DDBJ databases">
        <title>Improved OligoMM genomes.</title>
        <authorList>
            <person name="Garzetti D."/>
        </authorList>
    </citation>
    <scope>NUCLEOTIDE SEQUENCE [LARGE SCALE GENOMIC DNA]</scope>
    <source>
        <strain evidence="2">YL45</strain>
    </source>
</reference>
<accession>A0A227KQN1</accession>
<gene>
    <name evidence="1" type="ORF">ADH67_00650</name>
</gene>
<protein>
    <submittedName>
        <fullName evidence="1">Uncharacterized protein</fullName>
    </submittedName>
</protein>
<keyword evidence="2" id="KW-1185">Reference proteome</keyword>
<proteinExistence type="predicted"/>
<evidence type="ECO:0000313" key="2">
    <source>
        <dbReference type="Proteomes" id="UP000214610"/>
    </source>
</evidence>
<sequence>MGKPIDNGTSLNLINRSYSLEFGQGDKMLKQLIQRLLDSRTTPEQAAHSAMPKPELSTIISEVVADKGWHSLIAPFDGYFSAKAITNHLLIENSSSQWQGVTALTNAGYMGFTLPMTKGSEVRYQLDPISTGVILSFSRAIGGGYNCLIKEVQLCLRTSYSSCLKLLSRVKRLGLANSPTYRIRQLTTQSPASPHSQTEKVHLTKHIRHQMTAGLLADIGLYRHYLCQTFQNLKLVVEKLGEKIPTKTCEFSSLVVKGIVYGCGLELLRQKEQPDFLGSFPRLELFNLAKGGLPC</sequence>
<dbReference type="EMBL" id="NHMP01000001">
    <property type="protein sequence ID" value="OXE50846.1"/>
    <property type="molecule type" value="Genomic_DNA"/>
</dbReference>
<comment type="caution">
    <text evidence="1">The sequence shown here is derived from an EMBL/GenBank/DDBJ whole genome shotgun (WGS) entry which is preliminary data.</text>
</comment>
<organism evidence="1 2">
    <name type="scientific">Turicimonas muris</name>
    <dbReference type="NCBI Taxonomy" id="1796652"/>
    <lineage>
        <taxon>Bacteria</taxon>
        <taxon>Pseudomonadati</taxon>
        <taxon>Pseudomonadota</taxon>
        <taxon>Betaproteobacteria</taxon>
        <taxon>Burkholderiales</taxon>
        <taxon>Sutterellaceae</taxon>
        <taxon>Turicimonas</taxon>
    </lineage>
</organism>